<dbReference type="GO" id="GO:0008762">
    <property type="term" value="F:UDP-N-acetylmuramate dehydrogenase activity"/>
    <property type="evidence" value="ECO:0007669"/>
    <property type="project" value="UniProtKB-EC"/>
</dbReference>
<keyword evidence="12 20" id="KW-0521">NADP</keyword>
<evidence type="ECO:0000256" key="6">
    <source>
        <dbReference type="ARBA" id="ARBA00012518"/>
    </source>
</evidence>
<evidence type="ECO:0000256" key="1">
    <source>
        <dbReference type="ARBA" id="ARBA00001974"/>
    </source>
</evidence>
<dbReference type="InterPro" id="IPR011601">
    <property type="entry name" value="MurB_C"/>
</dbReference>
<evidence type="ECO:0000256" key="5">
    <source>
        <dbReference type="ARBA" id="ARBA00010485"/>
    </source>
</evidence>
<dbReference type="RefSeq" id="WP_222158940.1">
    <property type="nucleotide sequence ID" value="NZ_CP081864.1"/>
</dbReference>
<feature type="active site" evidence="20">
    <location>
        <position position="162"/>
    </location>
</feature>
<comment type="pathway">
    <text evidence="4 20">Cell wall biogenesis; peptidoglycan biosynthesis.</text>
</comment>
<dbReference type="SUPFAM" id="SSF56194">
    <property type="entry name" value="Uridine diphospho-N-Acetylenolpyruvylglucosamine reductase, MurB, C-terminal domain"/>
    <property type="match status" value="1"/>
</dbReference>
<dbReference type="PANTHER" id="PTHR21071:SF4">
    <property type="entry name" value="UDP-N-ACETYLENOLPYRUVOYLGLUCOSAMINE REDUCTASE"/>
    <property type="match status" value="1"/>
</dbReference>
<evidence type="ECO:0000256" key="13">
    <source>
        <dbReference type="ARBA" id="ARBA00022960"/>
    </source>
</evidence>
<comment type="function">
    <text evidence="2 20">Cell wall formation.</text>
</comment>
<dbReference type="Gene3D" id="3.30.43.10">
    <property type="entry name" value="Uridine Diphospho-n-acetylenolpyruvylglucosamine Reductase, domain 2"/>
    <property type="match status" value="1"/>
</dbReference>
<evidence type="ECO:0000256" key="2">
    <source>
        <dbReference type="ARBA" id="ARBA00003921"/>
    </source>
</evidence>
<comment type="cofactor">
    <cofactor evidence="1 20">
        <name>FAD</name>
        <dbReference type="ChEBI" id="CHEBI:57692"/>
    </cofactor>
</comment>
<keyword evidence="13 20" id="KW-0133">Cell shape</keyword>
<dbReference type="InterPro" id="IPR016166">
    <property type="entry name" value="FAD-bd_PCMH"/>
</dbReference>
<evidence type="ECO:0000256" key="10">
    <source>
        <dbReference type="ARBA" id="ARBA00022630"/>
    </source>
</evidence>
<organism evidence="22 23">
    <name type="scientific">Symbiopectobacterium purcellii</name>
    <dbReference type="NCBI Taxonomy" id="2871826"/>
    <lineage>
        <taxon>Bacteria</taxon>
        <taxon>Pseudomonadati</taxon>
        <taxon>Pseudomonadota</taxon>
        <taxon>Gammaproteobacteria</taxon>
        <taxon>Enterobacterales</taxon>
        <taxon>Enterobacteriaceae</taxon>
    </lineage>
</organism>
<evidence type="ECO:0000256" key="17">
    <source>
        <dbReference type="ARBA" id="ARBA00023316"/>
    </source>
</evidence>
<evidence type="ECO:0000256" key="8">
    <source>
        <dbReference type="ARBA" id="ARBA00022490"/>
    </source>
</evidence>
<feature type="active site" description="Proton donor" evidence="20">
    <location>
        <position position="232"/>
    </location>
</feature>
<dbReference type="InterPro" id="IPR003170">
    <property type="entry name" value="MurB"/>
</dbReference>
<evidence type="ECO:0000256" key="7">
    <source>
        <dbReference type="ARBA" id="ARBA00015188"/>
    </source>
</evidence>
<dbReference type="PANTHER" id="PTHR21071">
    <property type="entry name" value="UDP-N-ACETYLENOLPYRUVOYLGLUCOSAMINE REDUCTASE"/>
    <property type="match status" value="1"/>
</dbReference>
<proteinExistence type="inferred from homology"/>
<gene>
    <name evidence="20 22" type="primary">murB</name>
    <name evidence="22" type="ORF">K6K13_22605</name>
</gene>
<dbReference type="InterPro" id="IPR006094">
    <property type="entry name" value="Oxid_FAD_bind_N"/>
</dbReference>
<dbReference type="InterPro" id="IPR036635">
    <property type="entry name" value="MurB_C_sf"/>
</dbReference>
<dbReference type="SUPFAM" id="SSF56176">
    <property type="entry name" value="FAD-binding/transporter-associated domain-like"/>
    <property type="match status" value="1"/>
</dbReference>
<evidence type="ECO:0000256" key="16">
    <source>
        <dbReference type="ARBA" id="ARBA00023306"/>
    </source>
</evidence>
<dbReference type="EMBL" id="CP081864">
    <property type="protein sequence ID" value="QZN95868.1"/>
    <property type="molecule type" value="Genomic_DNA"/>
</dbReference>
<dbReference type="Pfam" id="PF01565">
    <property type="entry name" value="FAD_binding_4"/>
    <property type="match status" value="1"/>
</dbReference>
<keyword evidence="14 20" id="KW-0573">Peptidoglycan synthesis</keyword>
<comment type="catalytic activity">
    <reaction evidence="19 20">
        <text>UDP-N-acetyl-alpha-D-muramate + NADP(+) = UDP-N-acetyl-3-O-(1-carboxyvinyl)-alpha-D-glucosamine + NADPH + H(+)</text>
        <dbReference type="Rhea" id="RHEA:12248"/>
        <dbReference type="ChEBI" id="CHEBI:15378"/>
        <dbReference type="ChEBI" id="CHEBI:57783"/>
        <dbReference type="ChEBI" id="CHEBI:58349"/>
        <dbReference type="ChEBI" id="CHEBI:68483"/>
        <dbReference type="ChEBI" id="CHEBI:70757"/>
        <dbReference type="EC" id="1.3.1.98"/>
    </reaction>
</comment>
<keyword evidence="23" id="KW-1185">Reference proteome</keyword>
<evidence type="ECO:0000256" key="19">
    <source>
        <dbReference type="ARBA" id="ARBA00048914"/>
    </source>
</evidence>
<dbReference type="Gene3D" id="3.30.465.10">
    <property type="match status" value="1"/>
</dbReference>
<evidence type="ECO:0000256" key="18">
    <source>
        <dbReference type="ARBA" id="ARBA00031026"/>
    </source>
</evidence>
<evidence type="ECO:0000256" key="14">
    <source>
        <dbReference type="ARBA" id="ARBA00022984"/>
    </source>
</evidence>
<dbReference type="InterPro" id="IPR036318">
    <property type="entry name" value="FAD-bd_PCMH-like_sf"/>
</dbReference>
<accession>A0ABX9AMB2</accession>
<keyword evidence="9 20" id="KW-0132">Cell division</keyword>
<feature type="active site" evidence="20">
    <location>
        <position position="328"/>
    </location>
</feature>
<comment type="subcellular location">
    <subcellularLocation>
        <location evidence="3 20">Cytoplasm</location>
    </subcellularLocation>
</comment>
<evidence type="ECO:0000256" key="15">
    <source>
        <dbReference type="ARBA" id="ARBA00023002"/>
    </source>
</evidence>
<keyword evidence="11 20" id="KW-0274">FAD</keyword>
<dbReference type="EC" id="1.3.1.98" evidence="6 20"/>
<feature type="domain" description="FAD-binding PCMH-type" evidence="21">
    <location>
        <begin position="16"/>
        <end position="186"/>
    </location>
</feature>
<name>A0ABX9AMB2_9ENTR</name>
<sequence length="345" mass="37663">MTSSVTSLKPYHTFSLPVYADEIVCADTPDSLVASWRHASEQNTPVLIVGEGSNVLFLEDFAGTVIVNRIKGIEIAEDDLGWHLHVGAGENWHHLVEHTLQRGVSGLENLALIPGCVGSAPIQNIGAYGAEFKQFCAYVDVLDLTLNQVTRLSAAQCQFGYRESIFKHEYRRGFAIIAVGLYLTKSWVPLLGYGDLAQLDPATATPDAIFTTVCAMRRKKLPDPALMGNAGSFFKNPVISAEQAQVILMRYPHAPHYPQPDGTVKFAAGWLIDQCQLKGHRMGGAAVHQQQALVLVNLDEATSDDIVALARYVRNSVAETFALWLEPEVRFIASTGEVSATEVLS</sequence>
<keyword evidence="10 20" id="KW-0285">Flavoprotein</keyword>
<dbReference type="Gene3D" id="3.90.78.10">
    <property type="entry name" value="UDP-N-acetylenolpyruvoylglucosamine reductase, C-terminal domain"/>
    <property type="match status" value="1"/>
</dbReference>
<evidence type="ECO:0000259" key="21">
    <source>
        <dbReference type="PROSITE" id="PS51387"/>
    </source>
</evidence>
<evidence type="ECO:0000256" key="3">
    <source>
        <dbReference type="ARBA" id="ARBA00004496"/>
    </source>
</evidence>
<evidence type="ECO:0000256" key="11">
    <source>
        <dbReference type="ARBA" id="ARBA00022827"/>
    </source>
</evidence>
<protein>
    <recommendedName>
        <fullName evidence="7 20">UDP-N-acetylenolpyruvoylglucosamine reductase</fullName>
        <ecNumber evidence="6 20">1.3.1.98</ecNumber>
    </recommendedName>
    <alternativeName>
        <fullName evidence="18 20">UDP-N-acetylmuramate dehydrogenase</fullName>
    </alternativeName>
</protein>
<evidence type="ECO:0000256" key="9">
    <source>
        <dbReference type="ARBA" id="ARBA00022618"/>
    </source>
</evidence>
<dbReference type="PROSITE" id="PS51387">
    <property type="entry name" value="FAD_PCMH"/>
    <property type="match status" value="1"/>
</dbReference>
<dbReference type="NCBIfam" id="TIGR00179">
    <property type="entry name" value="murB"/>
    <property type="match status" value="1"/>
</dbReference>
<dbReference type="NCBIfam" id="NF000755">
    <property type="entry name" value="PRK00046.1"/>
    <property type="match status" value="1"/>
</dbReference>
<keyword evidence="16 20" id="KW-0131">Cell cycle</keyword>
<evidence type="ECO:0000313" key="22">
    <source>
        <dbReference type="EMBL" id="QZN95868.1"/>
    </source>
</evidence>
<keyword evidence="17 20" id="KW-0961">Cell wall biogenesis/degradation</keyword>
<evidence type="ECO:0000256" key="12">
    <source>
        <dbReference type="ARBA" id="ARBA00022857"/>
    </source>
</evidence>
<comment type="similarity">
    <text evidence="5 20">Belongs to the MurB family.</text>
</comment>
<dbReference type="InterPro" id="IPR016167">
    <property type="entry name" value="FAD-bd_PCMH_sub1"/>
</dbReference>
<keyword evidence="8 20" id="KW-0963">Cytoplasm</keyword>
<evidence type="ECO:0000256" key="20">
    <source>
        <dbReference type="HAMAP-Rule" id="MF_00037"/>
    </source>
</evidence>
<evidence type="ECO:0000313" key="23">
    <source>
        <dbReference type="Proteomes" id="UP000825886"/>
    </source>
</evidence>
<evidence type="ECO:0000256" key="4">
    <source>
        <dbReference type="ARBA" id="ARBA00004752"/>
    </source>
</evidence>
<reference evidence="22 23" key="1">
    <citation type="submission" date="2021-08" db="EMBL/GenBank/DDBJ databases">
        <title>Culture and genomic analysis of Symbiopectobacterium purcellii sp. nov. gen. nov., isolated from the leafhopper Empoasca decipiens.</title>
        <authorList>
            <person name="Nadal-Jimenez P."/>
            <person name="Siozios S."/>
            <person name="Halliday N."/>
            <person name="Camara M."/>
            <person name="Hurst G.D.D."/>
        </authorList>
    </citation>
    <scope>NUCLEOTIDE SEQUENCE [LARGE SCALE GENOMIC DNA]</scope>
    <source>
        <strain evidence="22 23">SyEd1</strain>
    </source>
</reference>
<dbReference type="InterPro" id="IPR016169">
    <property type="entry name" value="FAD-bd_PCMH_sub2"/>
</dbReference>
<dbReference type="Pfam" id="PF02873">
    <property type="entry name" value="MurB_C"/>
    <property type="match status" value="1"/>
</dbReference>
<dbReference type="HAMAP" id="MF_00037">
    <property type="entry name" value="MurB"/>
    <property type="match status" value="1"/>
</dbReference>
<keyword evidence="15 20" id="KW-0560">Oxidoreductase</keyword>
<dbReference type="Proteomes" id="UP000825886">
    <property type="component" value="Chromosome"/>
</dbReference>